<name>A0A1I1KD25_9GAMM</name>
<dbReference type="EMBL" id="FOLO01000012">
    <property type="protein sequence ID" value="SFC58172.1"/>
    <property type="molecule type" value="Genomic_DNA"/>
</dbReference>
<feature type="compositionally biased region" description="Basic residues" evidence="1">
    <location>
        <begin position="1"/>
        <end position="11"/>
    </location>
</feature>
<dbReference type="AlphaFoldDB" id="A0A1I1KD25"/>
<evidence type="ECO:0000313" key="2">
    <source>
        <dbReference type="EMBL" id="SFC58172.1"/>
    </source>
</evidence>
<sequence length="50" mass="5350">MKLRLQKKKIKNLSQDKKALPEAMTPMIAGGTNTSSTGSGAPDTDYNNVV</sequence>
<dbReference type="RefSeq" id="WP_177208006.1">
    <property type="nucleotide sequence ID" value="NZ_FOLO01000012.1"/>
</dbReference>
<gene>
    <name evidence="2" type="ORF">SAMN02745724_02022</name>
</gene>
<reference evidence="2 3" key="1">
    <citation type="submission" date="2016-10" db="EMBL/GenBank/DDBJ databases">
        <authorList>
            <person name="de Groot N.N."/>
        </authorList>
    </citation>
    <scope>NUCLEOTIDE SEQUENCE [LARGE SCALE GENOMIC DNA]</scope>
    <source>
        <strain evidence="2 3">DSM 6059</strain>
    </source>
</reference>
<feature type="region of interest" description="Disordered" evidence="1">
    <location>
        <begin position="1"/>
        <end position="50"/>
    </location>
</feature>
<dbReference type="Proteomes" id="UP000198862">
    <property type="component" value="Unassembled WGS sequence"/>
</dbReference>
<protein>
    <submittedName>
        <fullName evidence="2">Uncharacterized protein</fullName>
    </submittedName>
</protein>
<proteinExistence type="predicted"/>
<feature type="compositionally biased region" description="Low complexity" evidence="1">
    <location>
        <begin position="30"/>
        <end position="40"/>
    </location>
</feature>
<accession>A0A1I1KD25</accession>
<keyword evidence="3" id="KW-1185">Reference proteome</keyword>
<evidence type="ECO:0000313" key="3">
    <source>
        <dbReference type="Proteomes" id="UP000198862"/>
    </source>
</evidence>
<evidence type="ECO:0000256" key="1">
    <source>
        <dbReference type="SAM" id="MobiDB-lite"/>
    </source>
</evidence>
<organism evidence="2 3">
    <name type="scientific">Pseudoalteromonas denitrificans DSM 6059</name>
    <dbReference type="NCBI Taxonomy" id="1123010"/>
    <lineage>
        <taxon>Bacteria</taxon>
        <taxon>Pseudomonadati</taxon>
        <taxon>Pseudomonadota</taxon>
        <taxon>Gammaproteobacteria</taxon>
        <taxon>Alteromonadales</taxon>
        <taxon>Pseudoalteromonadaceae</taxon>
        <taxon>Pseudoalteromonas</taxon>
    </lineage>
</organism>